<protein>
    <submittedName>
        <fullName evidence="1">Uncharacterized protein</fullName>
    </submittedName>
</protein>
<dbReference type="Proteomes" id="UP000222359">
    <property type="component" value="Segment"/>
</dbReference>
<dbReference type="EMBL" id="KX712070">
    <property type="protein sequence ID" value="AOZ65520.1"/>
    <property type="molecule type" value="Genomic_DNA"/>
</dbReference>
<name>A0A1I9SF90_9CAUD</name>
<evidence type="ECO:0000313" key="1">
    <source>
        <dbReference type="EMBL" id="AOZ65520.1"/>
    </source>
</evidence>
<accession>A0A1I9SF90</accession>
<sequence>MLNKLNQPKGSTIGVLKDGRTIQEAIDELEKIKTRNVDPERFRETLTSSDDEVFEKLFAWLATQSDVKV</sequence>
<gene>
    <name evidence="1" type="ORF">kpv767_47</name>
</gene>
<organism evidence="1 2">
    <name type="scientific">Klebsiella phage vB_KpnP_KpV767</name>
    <dbReference type="NCBI Taxonomy" id="1897430"/>
    <lineage>
        <taxon>Viruses</taxon>
        <taxon>Duplodnaviria</taxon>
        <taxon>Heunggongvirae</taxon>
        <taxon>Uroviricota</taxon>
        <taxon>Caudoviricetes</taxon>
        <taxon>Autographivirales</taxon>
        <taxon>Autotranscriptaviridae</taxon>
        <taxon>Studiervirinae</taxon>
        <taxon>Przondovirus</taxon>
        <taxon>Przondovirus KpV767</taxon>
    </lineage>
</organism>
<evidence type="ECO:0000313" key="2">
    <source>
        <dbReference type="Proteomes" id="UP000222359"/>
    </source>
</evidence>
<proteinExistence type="predicted"/>
<keyword evidence="2" id="KW-1185">Reference proteome</keyword>
<reference evidence="1 2" key="1">
    <citation type="submission" date="2016-08" db="EMBL/GenBank/DDBJ databases">
        <title>Complete genome sequence of bacteriophage vB_KpnP_KpV767 lytic for Klebsiella pneumoniae.</title>
        <authorList>
            <person name="Komisarova E.V."/>
            <person name="Kislichkina A.A."/>
            <person name="Krasilnikova V.M."/>
            <person name="Myakinina V.P."/>
            <person name="Volozhantsev N.V."/>
        </authorList>
    </citation>
    <scope>NUCLEOTIDE SEQUENCE [LARGE SCALE GENOMIC DNA]</scope>
</reference>